<feature type="domain" description="RRM" evidence="4">
    <location>
        <begin position="142"/>
        <end position="225"/>
    </location>
</feature>
<feature type="region of interest" description="Disordered" evidence="3">
    <location>
        <begin position="1"/>
        <end position="135"/>
    </location>
</feature>
<feature type="compositionally biased region" description="Basic and acidic residues" evidence="3">
    <location>
        <begin position="230"/>
        <end position="261"/>
    </location>
</feature>
<dbReference type="InterPro" id="IPR035979">
    <property type="entry name" value="RBD_domain_sf"/>
</dbReference>
<reference evidence="5" key="1">
    <citation type="journal article" date="2021" name="Nat. Commun.">
        <title>Genetic determinants of endophytism in the Arabidopsis root mycobiome.</title>
        <authorList>
            <person name="Mesny F."/>
            <person name="Miyauchi S."/>
            <person name="Thiergart T."/>
            <person name="Pickel B."/>
            <person name="Atanasova L."/>
            <person name="Karlsson M."/>
            <person name="Huettel B."/>
            <person name="Barry K.W."/>
            <person name="Haridas S."/>
            <person name="Chen C."/>
            <person name="Bauer D."/>
            <person name="Andreopoulos W."/>
            <person name="Pangilinan J."/>
            <person name="LaButti K."/>
            <person name="Riley R."/>
            <person name="Lipzen A."/>
            <person name="Clum A."/>
            <person name="Drula E."/>
            <person name="Henrissat B."/>
            <person name="Kohler A."/>
            <person name="Grigoriev I.V."/>
            <person name="Martin F.M."/>
            <person name="Hacquard S."/>
        </authorList>
    </citation>
    <scope>NUCLEOTIDE SEQUENCE</scope>
    <source>
        <strain evidence="5">MPI-SDFR-AT-0117</strain>
    </source>
</reference>
<dbReference type="EMBL" id="JAGSXJ010000037">
    <property type="protein sequence ID" value="KAH6665852.1"/>
    <property type="molecule type" value="Genomic_DNA"/>
</dbReference>
<comment type="caution">
    <text evidence="5">The sequence shown here is derived from an EMBL/GenBank/DDBJ whole genome shotgun (WGS) entry which is preliminary data.</text>
</comment>
<feature type="region of interest" description="Disordered" evidence="3">
    <location>
        <begin position="223"/>
        <end position="286"/>
    </location>
</feature>
<dbReference type="PROSITE" id="PS50102">
    <property type="entry name" value="RRM"/>
    <property type="match status" value="1"/>
</dbReference>
<dbReference type="Pfam" id="PF00076">
    <property type="entry name" value="RRM_1"/>
    <property type="match status" value="1"/>
</dbReference>
<dbReference type="SMART" id="SM00360">
    <property type="entry name" value="RRM"/>
    <property type="match status" value="1"/>
</dbReference>
<proteinExistence type="predicted"/>
<evidence type="ECO:0000313" key="5">
    <source>
        <dbReference type="EMBL" id="KAH6665852.1"/>
    </source>
</evidence>
<keyword evidence="6" id="KW-1185">Reference proteome</keyword>
<dbReference type="AlphaFoldDB" id="A0A9P8V2L6"/>
<dbReference type="PANTHER" id="PTHR23236:SF51">
    <property type="entry name" value="NUCLEOLAR PROTEIN 6"/>
    <property type="match status" value="1"/>
</dbReference>
<dbReference type="GO" id="GO:0005730">
    <property type="term" value="C:nucleolus"/>
    <property type="evidence" value="ECO:0007669"/>
    <property type="project" value="TreeGrafter"/>
</dbReference>
<evidence type="ECO:0000313" key="6">
    <source>
        <dbReference type="Proteomes" id="UP000770015"/>
    </source>
</evidence>
<dbReference type="FunFam" id="3.30.70.330:FF:000376">
    <property type="entry name" value="Putative RNA binding protein"/>
    <property type="match status" value="1"/>
</dbReference>
<dbReference type="SUPFAM" id="SSF54928">
    <property type="entry name" value="RNA-binding domain, RBD"/>
    <property type="match status" value="1"/>
</dbReference>
<keyword evidence="1 2" id="KW-0694">RNA-binding</keyword>
<feature type="compositionally biased region" description="Basic and acidic residues" evidence="3">
    <location>
        <begin position="66"/>
        <end position="79"/>
    </location>
</feature>
<dbReference type="InterPro" id="IPR012677">
    <property type="entry name" value="Nucleotide-bd_a/b_plait_sf"/>
</dbReference>
<evidence type="ECO:0000256" key="2">
    <source>
        <dbReference type="PROSITE-ProRule" id="PRU00176"/>
    </source>
</evidence>
<dbReference type="GO" id="GO:0019843">
    <property type="term" value="F:rRNA binding"/>
    <property type="evidence" value="ECO:0007669"/>
    <property type="project" value="TreeGrafter"/>
</dbReference>
<feature type="compositionally biased region" description="Basic residues" evidence="3">
    <location>
        <begin position="107"/>
        <end position="117"/>
    </location>
</feature>
<dbReference type="PANTHER" id="PTHR23236">
    <property type="entry name" value="EUKARYOTIC TRANSLATION INITIATION FACTOR 4B/4H"/>
    <property type="match status" value="1"/>
</dbReference>
<feature type="compositionally biased region" description="Acidic residues" evidence="3">
    <location>
        <begin position="80"/>
        <end position="89"/>
    </location>
</feature>
<feature type="compositionally biased region" description="Low complexity" evidence="3">
    <location>
        <begin position="29"/>
        <end position="48"/>
    </location>
</feature>
<dbReference type="OrthoDB" id="167718at2759"/>
<dbReference type="GO" id="GO:0042274">
    <property type="term" value="P:ribosomal small subunit biogenesis"/>
    <property type="evidence" value="ECO:0007669"/>
    <property type="project" value="TreeGrafter"/>
</dbReference>
<name>A0A9P8V2L6_9PEZI</name>
<feature type="compositionally biased region" description="Basic and acidic residues" evidence="3">
    <location>
        <begin position="95"/>
        <end position="106"/>
    </location>
</feature>
<gene>
    <name evidence="5" type="ORF">F5X68DRAFT_177085</name>
</gene>
<evidence type="ECO:0000256" key="3">
    <source>
        <dbReference type="SAM" id="MobiDB-lite"/>
    </source>
</evidence>
<protein>
    <recommendedName>
        <fullName evidence="4">RRM domain-containing protein</fullName>
    </recommendedName>
</protein>
<evidence type="ECO:0000256" key="1">
    <source>
        <dbReference type="ARBA" id="ARBA00022884"/>
    </source>
</evidence>
<feature type="compositionally biased region" description="Basic and acidic residues" evidence="3">
    <location>
        <begin position="1"/>
        <end position="15"/>
    </location>
</feature>
<dbReference type="Gene3D" id="3.30.70.330">
    <property type="match status" value="1"/>
</dbReference>
<sequence length="286" mass="31057">MAAKRKSDGASDSKSKKSKPFSKPKPEEPSALPEPLEAGDDAAAATDAPAEKTPKKEKKDKKEKKEKKESGSKKRKADEVELTNGDDNETNNAKVKKEEGAADVKAPKAKKSKKAKKAAAEGDETAPAEGAEVAEGEKKNRWTVFVGNLPYTANPATIRQHFASVKPEKVRCLTKDGKENTCRGFAFVDFNNPTNMRTCLDKLHHTMFNDGLSSARKINVELTAGGGGNKSEHRKEKIKARNAELDVNRAKRIQKEAEQKRTAAGGEPAKPSDDGGMHPSRRAMLP</sequence>
<dbReference type="Proteomes" id="UP000770015">
    <property type="component" value="Unassembled WGS sequence"/>
</dbReference>
<organism evidence="5 6">
    <name type="scientific">Plectosphaerella plurivora</name>
    <dbReference type="NCBI Taxonomy" id="936078"/>
    <lineage>
        <taxon>Eukaryota</taxon>
        <taxon>Fungi</taxon>
        <taxon>Dikarya</taxon>
        <taxon>Ascomycota</taxon>
        <taxon>Pezizomycotina</taxon>
        <taxon>Sordariomycetes</taxon>
        <taxon>Hypocreomycetidae</taxon>
        <taxon>Glomerellales</taxon>
        <taxon>Plectosphaerellaceae</taxon>
        <taxon>Plectosphaerella</taxon>
    </lineage>
</organism>
<feature type="compositionally biased region" description="Basic residues" evidence="3">
    <location>
        <begin position="55"/>
        <end position="65"/>
    </location>
</feature>
<evidence type="ECO:0000259" key="4">
    <source>
        <dbReference type="PROSITE" id="PS50102"/>
    </source>
</evidence>
<dbReference type="InterPro" id="IPR000504">
    <property type="entry name" value="RRM_dom"/>
</dbReference>
<accession>A0A9P8V2L6</accession>